<comment type="caution">
    <text evidence="3">The sequence shown here is derived from an EMBL/GenBank/DDBJ whole genome shotgun (WGS) entry which is preliminary data.</text>
</comment>
<evidence type="ECO:0000313" key="3">
    <source>
        <dbReference type="EMBL" id="TGY34415.1"/>
    </source>
</evidence>
<feature type="coiled-coil region" evidence="1">
    <location>
        <begin position="73"/>
        <end position="107"/>
    </location>
</feature>
<feature type="domain" description="Toprim" evidence="2">
    <location>
        <begin position="187"/>
        <end position="278"/>
    </location>
</feature>
<dbReference type="RefSeq" id="WP_136004441.1">
    <property type="nucleotide sequence ID" value="NZ_SRYW01000006.1"/>
</dbReference>
<evidence type="ECO:0000259" key="2">
    <source>
        <dbReference type="PROSITE" id="PS50880"/>
    </source>
</evidence>
<evidence type="ECO:0000313" key="4">
    <source>
        <dbReference type="Proteomes" id="UP000306631"/>
    </source>
</evidence>
<sequence>MTRTDGFIVALRGAGLLVQCVVSDGRLRRVRAQGDAAGQRSGWYVLHPGPPMAGAYGNWKTGANEQWRSGEDAALSAEELARLQDTMRRAQRRQQAERAKRQAAARQLAVGRWQGASSADPAHPYLAAKGIAAHGLRQLHGSLLVPMRDGEGRLWSLQSIDRDGRKRFLTGGRKQGLYYAIGRDVGDVLCVAEGFATAASVFEATGYPTAVAFDAGNLEPVARKLRAKFPHALIVLCADDDAATALRLGVNPGLTNAQRAAHAVGGVVAMPPRGPAPE</sequence>
<keyword evidence="1" id="KW-0175">Coiled coil</keyword>
<gene>
    <name evidence="3" type="ORF">E5352_08140</name>
</gene>
<organism evidence="3 4">
    <name type="scientific">Stenotrophomonas maltophilia</name>
    <name type="common">Pseudomonas maltophilia</name>
    <name type="synonym">Xanthomonas maltophilia</name>
    <dbReference type="NCBI Taxonomy" id="40324"/>
    <lineage>
        <taxon>Bacteria</taxon>
        <taxon>Pseudomonadati</taxon>
        <taxon>Pseudomonadota</taxon>
        <taxon>Gammaproteobacteria</taxon>
        <taxon>Lysobacterales</taxon>
        <taxon>Lysobacteraceae</taxon>
        <taxon>Stenotrophomonas</taxon>
        <taxon>Stenotrophomonas maltophilia group</taxon>
    </lineage>
</organism>
<protein>
    <submittedName>
        <fullName evidence="3">Toprim domain-containing protein</fullName>
    </submittedName>
</protein>
<dbReference type="EMBL" id="SRYW01000006">
    <property type="protein sequence ID" value="TGY34415.1"/>
    <property type="molecule type" value="Genomic_DNA"/>
</dbReference>
<evidence type="ECO:0000256" key="1">
    <source>
        <dbReference type="SAM" id="Coils"/>
    </source>
</evidence>
<name>A0A4S2D0D5_STEMA</name>
<proteinExistence type="predicted"/>
<dbReference type="CDD" id="cd01029">
    <property type="entry name" value="TOPRIM_primases"/>
    <property type="match status" value="1"/>
</dbReference>
<dbReference type="Proteomes" id="UP000306631">
    <property type="component" value="Unassembled WGS sequence"/>
</dbReference>
<dbReference type="Pfam" id="PF13662">
    <property type="entry name" value="Toprim_4"/>
    <property type="match status" value="1"/>
</dbReference>
<accession>A0A4S2D0D5</accession>
<dbReference type="InterPro" id="IPR034154">
    <property type="entry name" value="TOPRIM_DnaG/twinkle"/>
</dbReference>
<dbReference type="OrthoDB" id="110640at2"/>
<dbReference type="SMART" id="SM00493">
    <property type="entry name" value="TOPRIM"/>
    <property type="match status" value="1"/>
</dbReference>
<dbReference type="AlphaFoldDB" id="A0A4S2D0D5"/>
<dbReference type="InterPro" id="IPR006171">
    <property type="entry name" value="TOPRIM_dom"/>
</dbReference>
<reference evidence="3 4" key="1">
    <citation type="submission" date="2019-04" db="EMBL/GenBank/DDBJ databases">
        <title>Microbes associate with the intestines of laboratory mice.</title>
        <authorList>
            <person name="Navarre W."/>
            <person name="Wong E."/>
            <person name="Huang K."/>
            <person name="Tropini C."/>
            <person name="Ng K."/>
            <person name="Yu B."/>
        </authorList>
    </citation>
    <scope>NUCLEOTIDE SEQUENCE [LARGE SCALE GENOMIC DNA]</scope>
    <source>
        <strain evidence="3 4">NM62_B4-13</strain>
    </source>
</reference>
<dbReference type="PROSITE" id="PS50880">
    <property type="entry name" value="TOPRIM"/>
    <property type="match status" value="1"/>
</dbReference>